<dbReference type="GO" id="GO:0051301">
    <property type="term" value="P:cell division"/>
    <property type="evidence" value="ECO:0007669"/>
    <property type="project" value="UniProtKB-KW"/>
</dbReference>
<feature type="domain" description="Tubulin/FtsZ GTPase" evidence="8">
    <location>
        <begin position="2"/>
        <end position="203"/>
    </location>
</feature>
<dbReference type="GO" id="GO:0007017">
    <property type="term" value="P:microtubule-based process"/>
    <property type="evidence" value="ECO:0007669"/>
    <property type="project" value="InterPro"/>
</dbReference>
<organism evidence="9 10">
    <name type="scientific">Natrinema salifodinae</name>
    <dbReference type="NCBI Taxonomy" id="1202768"/>
    <lineage>
        <taxon>Archaea</taxon>
        <taxon>Methanobacteriati</taxon>
        <taxon>Methanobacteriota</taxon>
        <taxon>Stenosarchaea group</taxon>
        <taxon>Halobacteria</taxon>
        <taxon>Halobacteriales</taxon>
        <taxon>Natrialbaceae</taxon>
        <taxon>Natrinema</taxon>
    </lineage>
</organism>
<dbReference type="CDD" id="cd02202">
    <property type="entry name" value="CetZ_tubulin-like"/>
    <property type="match status" value="1"/>
</dbReference>
<sequence length="377" mass="39284">MKVALIGVGQAGGKITERLARFDAEMDFGAVQGALAVNSAEPDLQSLEFVDTQLIGADRVNGHGVGGDNELGTEVMQADVEQVLDAFDGRVTSRAEAIFVVAGLGGGTGSGGAPVLVHHLQQVYDVPVYALGVLPGRNEGALYQANAGRSLKTLLREADATLLIDNDAWHEQGESIEGAFERINERIAKRVGLLFAAGEAVDGVGESSVTSKTSRTRGGAAAASVVDSSEVINTLRAGGVAALGYATEIASEDSGENIRTAMTVSRQALLTGTSLPDATTAEAALLVVAGNPEAIPRKGVEKARSWLEDETGSMQVRGGDFPLDSDRLGALVLLGGAERSDRIRAFMERAKEAKEAQETESTDPAAALTDDRLEDLL</sequence>
<comment type="similarity">
    <text evidence="1 6">Belongs to the CetZ family.</text>
</comment>
<dbReference type="InterPro" id="IPR037103">
    <property type="entry name" value="Tubulin/FtsZ-like_C"/>
</dbReference>
<dbReference type="InterPro" id="IPR017975">
    <property type="entry name" value="Tubulin_CS"/>
</dbReference>
<dbReference type="Gene3D" id="3.30.1330.20">
    <property type="entry name" value="Tubulin/FtsZ, C-terminal domain"/>
    <property type="match status" value="1"/>
</dbReference>
<keyword evidence="3 6" id="KW-0547">Nucleotide-binding</keyword>
<dbReference type="eggNOG" id="arCOG02202">
    <property type="taxonomic scope" value="Archaea"/>
</dbReference>
<dbReference type="GO" id="GO:0005737">
    <property type="term" value="C:cytoplasm"/>
    <property type="evidence" value="ECO:0007669"/>
    <property type="project" value="UniProtKB-SubCell"/>
</dbReference>
<dbReference type="SUPFAM" id="SSF52490">
    <property type="entry name" value="Tubulin nucleotide-binding domain-like"/>
    <property type="match status" value="1"/>
</dbReference>
<dbReference type="InterPro" id="IPR036525">
    <property type="entry name" value="Tubulin/FtsZ_GTPase_sf"/>
</dbReference>
<dbReference type="OrthoDB" id="329751at2157"/>
<gene>
    <name evidence="6" type="primary">cetZ</name>
    <name evidence="9" type="ORF">SAMN05216285_3093</name>
</gene>
<dbReference type="GO" id="GO:0032153">
    <property type="term" value="C:cell division site"/>
    <property type="evidence" value="ECO:0007669"/>
    <property type="project" value="TreeGrafter"/>
</dbReference>
<dbReference type="PROSITE" id="PS00227">
    <property type="entry name" value="TUBULIN"/>
    <property type="match status" value="1"/>
</dbReference>
<dbReference type="InterPro" id="IPR003008">
    <property type="entry name" value="Tubulin_FtsZ_GTPase"/>
</dbReference>
<evidence type="ECO:0000313" key="9">
    <source>
        <dbReference type="EMBL" id="SEW22089.1"/>
    </source>
</evidence>
<dbReference type="GO" id="GO:0003924">
    <property type="term" value="F:GTPase activity"/>
    <property type="evidence" value="ECO:0007669"/>
    <property type="project" value="InterPro"/>
</dbReference>
<dbReference type="PANTHER" id="PTHR30314">
    <property type="entry name" value="CELL DIVISION PROTEIN FTSZ-RELATED"/>
    <property type="match status" value="1"/>
</dbReference>
<reference evidence="10" key="1">
    <citation type="submission" date="2016-10" db="EMBL/GenBank/DDBJ databases">
        <authorList>
            <person name="Varghese N."/>
        </authorList>
    </citation>
    <scope>NUCLEOTIDE SEQUENCE [LARGE SCALE GENOMIC DNA]</scope>
    <source>
        <strain evidence="10">CGMCC 1.12284</strain>
    </source>
</reference>
<dbReference type="InterPro" id="IPR045061">
    <property type="entry name" value="FtsZ/CetZ"/>
</dbReference>
<evidence type="ECO:0000256" key="4">
    <source>
        <dbReference type="ARBA" id="ARBA00022960"/>
    </source>
</evidence>
<comment type="subcellular location">
    <subcellularLocation>
        <location evidence="6">Cytoplasm</location>
    </subcellularLocation>
</comment>
<evidence type="ECO:0000256" key="7">
    <source>
        <dbReference type="SAM" id="MobiDB-lite"/>
    </source>
</evidence>
<feature type="region of interest" description="Disordered" evidence="7">
    <location>
        <begin position="349"/>
        <end position="377"/>
    </location>
</feature>
<dbReference type="GO" id="GO:0005874">
    <property type="term" value="C:microtubule"/>
    <property type="evidence" value="ECO:0007669"/>
    <property type="project" value="InterPro"/>
</dbReference>
<dbReference type="Proteomes" id="UP000183275">
    <property type="component" value="Unassembled WGS sequence"/>
</dbReference>
<feature type="binding site" evidence="6">
    <location>
        <begin position="107"/>
        <end position="109"/>
    </location>
    <ligand>
        <name>GTP</name>
        <dbReference type="ChEBI" id="CHEBI:37565"/>
    </ligand>
</feature>
<dbReference type="STRING" id="1202768.SAMN05216285_3093"/>
<dbReference type="Gene3D" id="3.40.50.1440">
    <property type="entry name" value="Tubulin/FtsZ, GTPase domain"/>
    <property type="match status" value="1"/>
</dbReference>
<protein>
    <recommendedName>
        <fullName evidence="6">Tubulin-like protein CetZ</fullName>
    </recommendedName>
</protein>
<evidence type="ECO:0000256" key="5">
    <source>
        <dbReference type="ARBA" id="ARBA00023134"/>
    </source>
</evidence>
<feature type="binding site" evidence="6">
    <location>
        <position position="184"/>
    </location>
    <ligand>
        <name>GTP</name>
        <dbReference type="ChEBI" id="CHEBI:37565"/>
    </ligand>
</feature>
<keyword evidence="4 6" id="KW-0133">Cell shape</keyword>
<dbReference type="GO" id="GO:0005525">
    <property type="term" value="F:GTP binding"/>
    <property type="evidence" value="ECO:0007669"/>
    <property type="project" value="UniProtKB-UniRule"/>
</dbReference>
<keyword evidence="5 6" id="KW-0342">GTP-binding</keyword>
<dbReference type="SMART" id="SM00864">
    <property type="entry name" value="Tubulin"/>
    <property type="match status" value="1"/>
</dbReference>
<keyword evidence="10" id="KW-1185">Reference proteome</keyword>
<name>A0A1I0Q5A5_9EURY</name>
<evidence type="ECO:0000313" key="10">
    <source>
        <dbReference type="Proteomes" id="UP000183275"/>
    </source>
</evidence>
<dbReference type="RefSeq" id="WP_049989704.1">
    <property type="nucleotide sequence ID" value="NZ_FOIS01000004.1"/>
</dbReference>
<dbReference type="HAMAP" id="MF_01946">
    <property type="entry name" value="CetZ"/>
    <property type="match status" value="1"/>
</dbReference>
<evidence type="ECO:0000256" key="1">
    <source>
        <dbReference type="ARBA" id="ARBA00006877"/>
    </source>
</evidence>
<dbReference type="PANTHER" id="PTHR30314:SF10">
    <property type="entry name" value="TUBULIN-LIKE PROTEIN CETZ"/>
    <property type="match status" value="1"/>
</dbReference>
<feature type="binding site" evidence="6">
    <location>
        <begin position="10"/>
        <end position="14"/>
    </location>
    <ligand>
        <name>GTP</name>
        <dbReference type="ChEBI" id="CHEBI:37565"/>
    </ligand>
</feature>
<proteinExistence type="inferred from homology"/>
<feature type="binding site" evidence="6">
    <location>
        <position position="139"/>
    </location>
    <ligand>
        <name>GTP</name>
        <dbReference type="ChEBI" id="CHEBI:37565"/>
    </ligand>
</feature>
<evidence type="ECO:0000256" key="6">
    <source>
        <dbReference type="HAMAP-Rule" id="MF_01946"/>
    </source>
</evidence>
<comment type="function">
    <text evidence="6">Involved in cell shape control.</text>
</comment>
<dbReference type="PRINTS" id="PR00423">
    <property type="entry name" value="CELLDVISFTSZ"/>
</dbReference>
<dbReference type="InterPro" id="IPR032907">
    <property type="entry name" value="CetZ"/>
</dbReference>
<keyword evidence="9" id="KW-0131">Cell cycle</keyword>
<dbReference type="GO" id="GO:0008360">
    <property type="term" value="P:regulation of cell shape"/>
    <property type="evidence" value="ECO:0007669"/>
    <property type="project" value="UniProtKB-UniRule"/>
</dbReference>
<evidence type="ECO:0000256" key="3">
    <source>
        <dbReference type="ARBA" id="ARBA00022741"/>
    </source>
</evidence>
<evidence type="ECO:0000256" key="2">
    <source>
        <dbReference type="ARBA" id="ARBA00022490"/>
    </source>
</evidence>
<dbReference type="Pfam" id="PF21011">
    <property type="entry name" value="CetZ_C"/>
    <property type="match status" value="1"/>
</dbReference>
<dbReference type="AlphaFoldDB" id="A0A1I0Q5A5"/>
<accession>A0A1I0Q5A5</accession>
<dbReference type="Pfam" id="PF00091">
    <property type="entry name" value="Tubulin"/>
    <property type="match status" value="1"/>
</dbReference>
<keyword evidence="2 6" id="KW-0963">Cytoplasm</keyword>
<keyword evidence="9" id="KW-0132">Cell division</keyword>
<evidence type="ECO:0000259" key="8">
    <source>
        <dbReference type="SMART" id="SM00864"/>
    </source>
</evidence>
<dbReference type="EMBL" id="FOIS01000004">
    <property type="protein sequence ID" value="SEW22089.1"/>
    <property type="molecule type" value="Genomic_DNA"/>
</dbReference>
<dbReference type="InterPro" id="IPR048737">
    <property type="entry name" value="CetZ_C"/>
</dbReference>
<feature type="binding site" evidence="6">
    <location>
        <position position="166"/>
    </location>
    <ligand>
        <name>GTP</name>
        <dbReference type="ChEBI" id="CHEBI:37565"/>
    </ligand>
</feature>